<evidence type="ECO:0000256" key="2">
    <source>
        <dbReference type="ARBA" id="ARBA00006210"/>
    </source>
</evidence>
<dbReference type="Pfam" id="PF10744">
    <property type="entry name" value="Med1"/>
    <property type="match status" value="1"/>
</dbReference>
<keyword evidence="4 7" id="KW-0010">Activator</keyword>
<feature type="domain" description="Mediator complex subunit Med1" evidence="9">
    <location>
        <begin position="42"/>
        <end position="455"/>
    </location>
</feature>
<evidence type="ECO:0000256" key="3">
    <source>
        <dbReference type="ARBA" id="ARBA00023015"/>
    </source>
</evidence>
<keyword evidence="3 7" id="KW-0805">Transcription regulation</keyword>
<evidence type="ECO:0000256" key="1">
    <source>
        <dbReference type="ARBA" id="ARBA00004123"/>
    </source>
</evidence>
<keyword evidence="5 7" id="KW-0804">Transcription</keyword>
<evidence type="ECO:0000259" key="9">
    <source>
        <dbReference type="Pfam" id="PF10744"/>
    </source>
</evidence>
<dbReference type="GO" id="GO:0016592">
    <property type="term" value="C:mediator complex"/>
    <property type="evidence" value="ECO:0007669"/>
    <property type="project" value="InterPro"/>
</dbReference>
<evidence type="ECO:0000313" key="10">
    <source>
        <dbReference type="EMBL" id="KAG9236384.1"/>
    </source>
</evidence>
<dbReference type="PANTHER" id="PTHR35041">
    <property type="entry name" value="MEDIATOR OF RNA POLYMERASE II TRANSCRIPTION SUBUNIT 1"/>
    <property type="match status" value="1"/>
</dbReference>
<comment type="function">
    <text evidence="7">Component of the Mediator complex, a coactivator involved in the regulated transcription of nearly all RNA polymerase II-dependent genes. Mediator functions as a bridge to convey information from gene-specific regulatory proteins to the basal RNA polymerase II transcription machinery. Mediator is recruited to promoters by direct interactions with regulatory proteins and serves as a scaffold for the assembly of a functional preinitiation complex with RNA polymerase II and the general transcription factors.</text>
</comment>
<dbReference type="EMBL" id="MU251408">
    <property type="protein sequence ID" value="KAG9236384.1"/>
    <property type="molecule type" value="Genomic_DNA"/>
</dbReference>
<evidence type="ECO:0000313" key="11">
    <source>
        <dbReference type="Proteomes" id="UP000824998"/>
    </source>
</evidence>
<dbReference type="GO" id="GO:0003712">
    <property type="term" value="F:transcription coregulator activity"/>
    <property type="evidence" value="ECO:0007669"/>
    <property type="project" value="InterPro"/>
</dbReference>
<organism evidence="10 11">
    <name type="scientific">Amylocarpus encephaloides</name>
    <dbReference type="NCBI Taxonomy" id="45428"/>
    <lineage>
        <taxon>Eukaryota</taxon>
        <taxon>Fungi</taxon>
        <taxon>Dikarya</taxon>
        <taxon>Ascomycota</taxon>
        <taxon>Pezizomycotina</taxon>
        <taxon>Leotiomycetes</taxon>
        <taxon>Helotiales</taxon>
        <taxon>Helotiales incertae sedis</taxon>
        <taxon>Amylocarpus</taxon>
    </lineage>
</organism>
<proteinExistence type="inferred from homology"/>
<comment type="similarity">
    <text evidence="2 7">Belongs to the Mediator complex subunit 1 family.</text>
</comment>
<name>A0A9P8C762_9HELO</name>
<dbReference type="Proteomes" id="UP000824998">
    <property type="component" value="Unassembled WGS sequence"/>
</dbReference>
<evidence type="ECO:0000256" key="6">
    <source>
        <dbReference type="ARBA" id="ARBA00023242"/>
    </source>
</evidence>
<evidence type="ECO:0000256" key="8">
    <source>
        <dbReference type="SAM" id="MobiDB-lite"/>
    </source>
</evidence>
<dbReference type="OrthoDB" id="5310959at2759"/>
<comment type="subcellular location">
    <subcellularLocation>
        <location evidence="1 7">Nucleus</location>
    </subcellularLocation>
</comment>
<evidence type="ECO:0000256" key="4">
    <source>
        <dbReference type="ARBA" id="ARBA00023159"/>
    </source>
</evidence>
<dbReference type="GO" id="GO:0045944">
    <property type="term" value="P:positive regulation of transcription by RNA polymerase II"/>
    <property type="evidence" value="ECO:0007669"/>
    <property type="project" value="UniProtKB-ARBA"/>
</dbReference>
<protein>
    <recommendedName>
        <fullName evidence="7">Mediator of RNA polymerase II transcription subunit 1</fullName>
    </recommendedName>
    <alternativeName>
        <fullName evidence="7">Mediator complex subunit 1</fullName>
    </alternativeName>
</protein>
<evidence type="ECO:0000256" key="7">
    <source>
        <dbReference type="RuleBase" id="RU364059"/>
    </source>
</evidence>
<dbReference type="InterPro" id="IPR019680">
    <property type="entry name" value="Mediator_Med1"/>
</dbReference>
<keyword evidence="6 7" id="KW-0539">Nucleus</keyword>
<comment type="caution">
    <text evidence="10">The sequence shown here is derived from an EMBL/GenBank/DDBJ whole genome shotgun (WGS) entry which is preliminary data.</text>
</comment>
<keyword evidence="11" id="KW-1185">Reference proteome</keyword>
<gene>
    <name evidence="10" type="ORF">BJ875DRAFT_372176</name>
</gene>
<dbReference type="PANTHER" id="PTHR35041:SF4">
    <property type="entry name" value="MEDIATOR OF RNA POLYMERASE II TRANSCRIPTION SUBUNIT 1"/>
    <property type="match status" value="1"/>
</dbReference>
<accession>A0A9P8C762</accession>
<reference evidence="10" key="1">
    <citation type="journal article" date="2021" name="IMA Fungus">
        <title>Genomic characterization of three marine fungi, including Emericellopsis atlantica sp. nov. with signatures of a generalist lifestyle and marine biomass degradation.</title>
        <authorList>
            <person name="Hagestad O.C."/>
            <person name="Hou L."/>
            <person name="Andersen J.H."/>
            <person name="Hansen E.H."/>
            <person name="Altermark B."/>
            <person name="Li C."/>
            <person name="Kuhnert E."/>
            <person name="Cox R.J."/>
            <person name="Crous P.W."/>
            <person name="Spatafora J.W."/>
            <person name="Lail K."/>
            <person name="Amirebrahimi M."/>
            <person name="Lipzen A."/>
            <person name="Pangilinan J."/>
            <person name="Andreopoulos W."/>
            <person name="Hayes R.D."/>
            <person name="Ng V."/>
            <person name="Grigoriev I.V."/>
            <person name="Jackson S.A."/>
            <person name="Sutton T.D.S."/>
            <person name="Dobson A.D.W."/>
            <person name="Rama T."/>
        </authorList>
    </citation>
    <scope>NUCLEOTIDE SEQUENCE</scope>
    <source>
        <strain evidence="10">TRa018bII</strain>
    </source>
</reference>
<feature type="region of interest" description="Disordered" evidence="8">
    <location>
        <begin position="481"/>
        <end position="502"/>
    </location>
</feature>
<dbReference type="AlphaFoldDB" id="A0A9P8C762"/>
<sequence length="596" mass="66201">MALGTGVNGLGDLGIDGMGGGMGIGDLGGRGSNEDEVKRRLDEVLGILSVSKGRLSAAGVERLAQRLGLDLMWQDNMRTNSKTLIIAGPAHVALDIDFVNDTVIKVALSFPDSPEIVTRYTEKAGDILLRDLKVGPKENRFTKVLDRFAANLQRLASLDKLSGNPGLNCHEAVARVYESLEKLHLWEVKKVQEEQAEMKGRDYGYMERLAMCTKSGKPVMHTRDRLGLSLDYWQNKRFITAKSLQHENEKTWALLVECAALPLAEMMVFPPLRASQDWISKKILKEDAQVDLFDLTQVQLDWLEPDATVVASKPDAMESVESSTQKVDVIFIAKFDPPLIVPFQLAMTIYNSTNAPFDMYHQSTFDGLMFPQNAAEILDGNSGSRSISSETTIKIPSKNGDEWRSRKHKNTLLIDKIGYGRTLTELPFSHPRQLVEMLPSLRQYAFLSSLLSKTFGAGTEPGPIKETPKDKLVSKQDEFEAFMTPPPPSSKPTIPSSGIGGGRKEAELKLDISLQIEPDKVRLRLVFPWRKRMADVTFLVKLNGVVEVESENLLVGNSVGVGNGKGKELRREDLGRVLEVCEDLGVWVEWVVRRLG</sequence>
<evidence type="ECO:0000256" key="5">
    <source>
        <dbReference type="ARBA" id="ARBA00023163"/>
    </source>
</evidence>